<reference evidence="4" key="1">
    <citation type="submission" date="2022-03" db="EMBL/GenBank/DDBJ databases">
        <authorList>
            <person name="Alioto T."/>
            <person name="Alioto T."/>
            <person name="Gomez Garrido J."/>
        </authorList>
    </citation>
    <scope>NUCLEOTIDE SEQUENCE</scope>
</reference>
<dbReference type="SUPFAM" id="SSF50998">
    <property type="entry name" value="Quinoprotein alcohol dehydrogenase-like"/>
    <property type="match status" value="1"/>
</dbReference>
<dbReference type="InterPro" id="IPR001680">
    <property type="entry name" value="WD40_rpt"/>
</dbReference>
<dbReference type="InterPro" id="IPR011047">
    <property type="entry name" value="Quinoprotein_ADH-like_sf"/>
</dbReference>
<keyword evidence="5" id="KW-1185">Reference proteome</keyword>
<evidence type="ECO:0000313" key="5">
    <source>
        <dbReference type="Proteomes" id="UP001295444"/>
    </source>
</evidence>
<accession>A0AAD1SII3</accession>
<dbReference type="InterPro" id="IPR051242">
    <property type="entry name" value="WD-EF-hand_domain"/>
</dbReference>
<feature type="repeat" description="WD" evidence="3">
    <location>
        <begin position="477"/>
        <end position="509"/>
    </location>
</feature>
<protein>
    <submittedName>
        <fullName evidence="4">WD repeat-containing 64-like</fullName>
    </submittedName>
</protein>
<dbReference type="InterPro" id="IPR019775">
    <property type="entry name" value="WD40_repeat_CS"/>
</dbReference>
<evidence type="ECO:0000256" key="2">
    <source>
        <dbReference type="ARBA" id="ARBA00022737"/>
    </source>
</evidence>
<gene>
    <name evidence="4" type="ORF">PECUL_23A020457</name>
</gene>
<dbReference type="SUPFAM" id="SSF50978">
    <property type="entry name" value="WD40 repeat-like"/>
    <property type="match status" value="1"/>
</dbReference>
<dbReference type="Pfam" id="PF00400">
    <property type="entry name" value="WD40"/>
    <property type="match status" value="4"/>
</dbReference>
<keyword evidence="2" id="KW-0677">Repeat</keyword>
<keyword evidence="1 3" id="KW-0853">WD repeat</keyword>
<dbReference type="PROSITE" id="PS00678">
    <property type="entry name" value="WD_REPEATS_1"/>
    <property type="match status" value="1"/>
</dbReference>
<sequence>MPSSSKKYGPITLNCDMAHHTEKHNLEVVMALQVGYNEDAEFHRQQPTKRVSFHLPATLTETPHRDPFIQISPMPDNTLLAVGQDGLISVWTSELKLKKNRFILDEHKQPNKKVKWIADSTLMVQYNKLIIGTCDREIRLYELSNFEPYCQIVGLETLPLHLGYSTRDADECVIYFGDEQGCINIILVAHVAETLRNWTKSQVIDEIPSINIDNIKDHGHVKYIRWKAHNDWVTQIRYVHSMESIISSSNDDFTALVIGCVEGTKNVQQRLRDLMESSSTSSRRTLLSANIPPKRNLNDESLFKVKRGVKTFDFCKESNILVTGGLDRIVRIWNPYVPGWPTGLLRGHSSPISFLCIGDENTKIYSVSTDCTVMVWDVEDHTCLINVISKASQIRGEIATCCFSPHLRSLYIATDSLAALQLQENSTQLGVPTLSHNAPVTCCEYNQNLQQVISCCTGSVIKTWDLLTGQLVSEVTAAHGSSPITCLALDRSGTRIVTGGKDGGLKQWNCIPNSVNFMQTLAPGRTAHNCMVYEVMQPNRYIISIGCDRRISIFPDHQDAVISEDEYPQCSLINNMRKENEEGKFCVAFLPPNLVATTSYNGEIMLWNLASGHILNRLIASTCEEPENGTDADDLIINKIAFIHTRTEQKDESAVLVASGPQGQITFWNISGGGSIFGRFAGSHYMSVVSDLAISEDGSLLCAADNMHYVYLWEISQYALQEPEVEPPTLLHCWRAHQHNITRVIPVIKHMLVITSSSDFTLKLWSMQGEYMGTFGQTKSWQIKITASSKEQDFDTSMIAQVQSPLSERGANSEESPENQIIPPEMPAHVIFVDDKDIAEELKKRNLLNSKSSRVKMSGTKQVYLQPAYGRLNAYKSLEICDLMSVSTTIRKPNPAAELNDPYDLAF</sequence>
<evidence type="ECO:0000256" key="1">
    <source>
        <dbReference type="ARBA" id="ARBA00022574"/>
    </source>
</evidence>
<dbReference type="Proteomes" id="UP001295444">
    <property type="component" value="Chromosome 06"/>
</dbReference>
<proteinExistence type="predicted"/>
<dbReference type="EMBL" id="OW240917">
    <property type="protein sequence ID" value="CAH2300918.1"/>
    <property type="molecule type" value="Genomic_DNA"/>
</dbReference>
<organism evidence="4 5">
    <name type="scientific">Pelobates cultripes</name>
    <name type="common">Western spadefoot toad</name>
    <dbReference type="NCBI Taxonomy" id="61616"/>
    <lineage>
        <taxon>Eukaryota</taxon>
        <taxon>Metazoa</taxon>
        <taxon>Chordata</taxon>
        <taxon>Craniata</taxon>
        <taxon>Vertebrata</taxon>
        <taxon>Euteleostomi</taxon>
        <taxon>Amphibia</taxon>
        <taxon>Batrachia</taxon>
        <taxon>Anura</taxon>
        <taxon>Pelobatoidea</taxon>
        <taxon>Pelobatidae</taxon>
        <taxon>Pelobates</taxon>
    </lineage>
</organism>
<evidence type="ECO:0000313" key="4">
    <source>
        <dbReference type="EMBL" id="CAH2300918.1"/>
    </source>
</evidence>
<dbReference type="SMART" id="SM00320">
    <property type="entry name" value="WD40"/>
    <property type="match status" value="11"/>
</dbReference>
<evidence type="ECO:0000256" key="3">
    <source>
        <dbReference type="PROSITE-ProRule" id="PRU00221"/>
    </source>
</evidence>
<feature type="repeat" description="WD" evidence="3">
    <location>
        <begin position="433"/>
        <end position="474"/>
    </location>
</feature>
<dbReference type="InterPro" id="IPR036322">
    <property type="entry name" value="WD40_repeat_dom_sf"/>
</dbReference>
<dbReference type="InterPro" id="IPR015943">
    <property type="entry name" value="WD40/YVTN_repeat-like_dom_sf"/>
</dbReference>
<feature type="repeat" description="WD" evidence="3">
    <location>
        <begin position="345"/>
        <end position="386"/>
    </location>
</feature>
<dbReference type="PANTHER" id="PTHR44324">
    <property type="entry name" value="WD40 REPEAT DOMAIN 95"/>
    <property type="match status" value="1"/>
</dbReference>
<feature type="repeat" description="WD" evidence="3">
    <location>
        <begin position="309"/>
        <end position="334"/>
    </location>
</feature>
<dbReference type="PROSITE" id="PS50082">
    <property type="entry name" value="WD_REPEATS_2"/>
    <property type="match status" value="4"/>
</dbReference>
<dbReference type="Gene3D" id="2.130.10.10">
    <property type="entry name" value="YVTN repeat-like/Quinoprotein amine dehydrogenase"/>
    <property type="match status" value="3"/>
</dbReference>
<dbReference type="PROSITE" id="PS50294">
    <property type="entry name" value="WD_REPEATS_REGION"/>
    <property type="match status" value="1"/>
</dbReference>
<dbReference type="PANTHER" id="PTHR44324:SF8">
    <property type="entry name" value="WD REPEAT-CONTAINING PROTEIN 64"/>
    <property type="match status" value="1"/>
</dbReference>
<name>A0AAD1SII3_PELCU</name>
<dbReference type="AlphaFoldDB" id="A0AAD1SII3"/>